<dbReference type="EMBL" id="KN549431">
    <property type="protein sequence ID" value="KHJ97591.1"/>
    <property type="molecule type" value="Genomic_DNA"/>
</dbReference>
<dbReference type="OrthoDB" id="6282239at2759"/>
<keyword evidence="6" id="KW-0963">Cytoplasm</keyword>
<proteinExistence type="inferred from homology"/>
<evidence type="ECO:0000256" key="6">
    <source>
        <dbReference type="ARBA" id="ARBA00022490"/>
    </source>
</evidence>
<feature type="compositionally biased region" description="Acidic residues" evidence="8">
    <location>
        <begin position="275"/>
        <end position="286"/>
    </location>
</feature>
<evidence type="ECO:0000313" key="10">
    <source>
        <dbReference type="EMBL" id="KHJ97591.1"/>
    </source>
</evidence>
<dbReference type="GO" id="GO:0005085">
    <property type="term" value="F:guanyl-nucleotide exchange factor activity"/>
    <property type="evidence" value="ECO:0007669"/>
    <property type="project" value="TreeGrafter"/>
</dbReference>
<dbReference type="Gene3D" id="3.40.50.11500">
    <property type="match status" value="1"/>
</dbReference>
<gene>
    <name evidence="10" type="ORF">OESDEN_02437</name>
</gene>
<dbReference type="PANTHER" id="PTHR13008">
    <property type="entry name" value="MAP-KINASE ACTIVATING DEATH DOMAIN PROTEIN MADD /DENN/AEX-3 C.ELEGANS"/>
    <property type="match status" value="1"/>
</dbReference>
<organism evidence="10 11">
    <name type="scientific">Oesophagostomum dentatum</name>
    <name type="common">Nodular worm</name>
    <dbReference type="NCBI Taxonomy" id="61180"/>
    <lineage>
        <taxon>Eukaryota</taxon>
        <taxon>Metazoa</taxon>
        <taxon>Ecdysozoa</taxon>
        <taxon>Nematoda</taxon>
        <taxon>Chromadorea</taxon>
        <taxon>Rhabditida</taxon>
        <taxon>Rhabditina</taxon>
        <taxon>Rhabditomorpha</taxon>
        <taxon>Strongyloidea</taxon>
        <taxon>Strongylidae</taxon>
        <taxon>Oesophagostomum</taxon>
    </lineage>
</organism>
<keyword evidence="7" id="KW-0053">Apoptosis</keyword>
<dbReference type="PROSITE" id="PS50211">
    <property type="entry name" value="DENN"/>
    <property type="match status" value="1"/>
</dbReference>
<dbReference type="Proteomes" id="UP000053660">
    <property type="component" value="Unassembled WGS sequence"/>
</dbReference>
<comment type="subcellular location">
    <subcellularLocation>
        <location evidence="1">Cell membrane</location>
    </subcellularLocation>
    <subcellularLocation>
        <location evidence="2">Cytoplasm</location>
    </subcellularLocation>
</comment>
<dbReference type="GO" id="GO:0005886">
    <property type="term" value="C:plasma membrane"/>
    <property type="evidence" value="ECO:0007669"/>
    <property type="project" value="UniProtKB-SubCell"/>
</dbReference>
<accession>A0A0B1TND7</accession>
<evidence type="ECO:0000256" key="1">
    <source>
        <dbReference type="ARBA" id="ARBA00004236"/>
    </source>
</evidence>
<dbReference type="GO" id="GO:0032483">
    <property type="term" value="P:regulation of Rab protein signal transduction"/>
    <property type="evidence" value="ECO:0007669"/>
    <property type="project" value="TreeGrafter"/>
</dbReference>
<comment type="similarity">
    <text evidence="3">Belongs to the MADD family.</text>
</comment>
<reference evidence="10 11" key="1">
    <citation type="submission" date="2014-03" db="EMBL/GenBank/DDBJ databases">
        <title>Draft genome of the hookworm Oesophagostomum dentatum.</title>
        <authorList>
            <person name="Mitreva M."/>
        </authorList>
    </citation>
    <scope>NUCLEOTIDE SEQUENCE [LARGE SCALE GENOMIC DNA]</scope>
    <source>
        <strain evidence="10 11">OD-Hann</strain>
    </source>
</reference>
<protein>
    <recommendedName>
        <fullName evidence="4">MAP kinase-activating death domain protein</fullName>
    </recommendedName>
</protein>
<dbReference type="GO" id="GO:0005829">
    <property type="term" value="C:cytosol"/>
    <property type="evidence" value="ECO:0007669"/>
    <property type="project" value="TreeGrafter"/>
</dbReference>
<sequence length="286" mass="31816">MCVLSLVHLLYPLEYMFPVIPLLPAYMPSAEQLLLAPTPFVIGVPASFFAHKRIKEVPNDVILVDLDTNHVTVPDDLFIPPLPEPDVSILKNSLHAALNRMSMTLHDERRGSIEACYAVDADIVDVSCRVAMVKFFNSPNVFGDFSEHTRTLRLYPRPVVALQSESFLRSRPQCTQFITDLCRTQAVEYFAECCLCPKNETFVRVQAGIDSPAQIGDKAKWFSESLMPVHFMVYPNDSSLCSAYYAYSRESGGLESDSDDNESRSLDSSSSIDDLVFDGPDEGTGG</sequence>
<name>A0A0B1TND7_OESDE</name>
<keyword evidence="5" id="KW-1003">Cell membrane</keyword>
<dbReference type="InterPro" id="IPR005112">
    <property type="entry name" value="dDENN_dom"/>
</dbReference>
<evidence type="ECO:0000259" key="9">
    <source>
        <dbReference type="PROSITE" id="PS50211"/>
    </source>
</evidence>
<evidence type="ECO:0000256" key="4">
    <source>
        <dbReference type="ARBA" id="ARBA00017868"/>
    </source>
</evidence>
<feature type="region of interest" description="Disordered" evidence="8">
    <location>
        <begin position="251"/>
        <end position="286"/>
    </location>
</feature>
<dbReference type="PANTHER" id="PTHR13008:SF7">
    <property type="entry name" value="MAP KINASE-ACTIVATING DEATH DOMAIN PROTEIN"/>
    <property type="match status" value="1"/>
</dbReference>
<evidence type="ECO:0000256" key="7">
    <source>
        <dbReference type="ARBA" id="ARBA00022703"/>
    </source>
</evidence>
<dbReference type="GO" id="GO:0006915">
    <property type="term" value="P:apoptotic process"/>
    <property type="evidence" value="ECO:0007669"/>
    <property type="project" value="UniProtKB-KW"/>
</dbReference>
<dbReference type="Pfam" id="PF02141">
    <property type="entry name" value="DENN"/>
    <property type="match status" value="1"/>
</dbReference>
<dbReference type="InterPro" id="IPR037516">
    <property type="entry name" value="Tripartite_DENN"/>
</dbReference>
<dbReference type="AlphaFoldDB" id="A0A0B1TND7"/>
<evidence type="ECO:0000256" key="8">
    <source>
        <dbReference type="SAM" id="MobiDB-lite"/>
    </source>
</evidence>
<evidence type="ECO:0000256" key="5">
    <source>
        <dbReference type="ARBA" id="ARBA00022475"/>
    </source>
</evidence>
<feature type="domain" description="UDENN" evidence="9">
    <location>
        <begin position="1"/>
        <end position="201"/>
    </location>
</feature>
<evidence type="ECO:0000313" key="11">
    <source>
        <dbReference type="Proteomes" id="UP000053660"/>
    </source>
</evidence>
<dbReference type="GO" id="GO:0042981">
    <property type="term" value="P:regulation of apoptotic process"/>
    <property type="evidence" value="ECO:0007669"/>
    <property type="project" value="TreeGrafter"/>
</dbReference>
<dbReference type="SMART" id="SM00801">
    <property type="entry name" value="dDENN"/>
    <property type="match status" value="1"/>
</dbReference>
<evidence type="ECO:0000256" key="3">
    <source>
        <dbReference type="ARBA" id="ARBA00005978"/>
    </source>
</evidence>
<dbReference type="InterPro" id="IPR001194">
    <property type="entry name" value="cDENN_dom"/>
</dbReference>
<evidence type="ECO:0000256" key="2">
    <source>
        <dbReference type="ARBA" id="ARBA00004496"/>
    </source>
</evidence>
<dbReference type="InterPro" id="IPR039980">
    <property type="entry name" value="MADD"/>
</dbReference>
<keyword evidence="5" id="KW-0472">Membrane</keyword>
<keyword evidence="11" id="KW-1185">Reference proteome</keyword>
<dbReference type="InterPro" id="IPR043153">
    <property type="entry name" value="DENN_C"/>
</dbReference>